<keyword evidence="2" id="KW-1185">Reference proteome</keyword>
<reference evidence="1" key="1">
    <citation type="submission" date="2020-11" db="EMBL/GenBank/DDBJ databases">
        <authorList>
            <consortium name="DOE Joint Genome Institute"/>
            <person name="Ahrendt S."/>
            <person name="Riley R."/>
            <person name="Andreopoulos W."/>
            <person name="LaButti K."/>
            <person name="Pangilinan J."/>
            <person name="Ruiz-duenas F.J."/>
            <person name="Barrasa J.M."/>
            <person name="Sanchez-Garcia M."/>
            <person name="Camarero S."/>
            <person name="Miyauchi S."/>
            <person name="Serrano A."/>
            <person name="Linde D."/>
            <person name="Babiker R."/>
            <person name="Drula E."/>
            <person name="Ayuso-Fernandez I."/>
            <person name="Pacheco R."/>
            <person name="Padilla G."/>
            <person name="Ferreira P."/>
            <person name="Barriuso J."/>
            <person name="Kellner H."/>
            <person name="Castanera R."/>
            <person name="Alfaro M."/>
            <person name="Ramirez L."/>
            <person name="Pisabarro A.G."/>
            <person name="Kuo A."/>
            <person name="Tritt A."/>
            <person name="Lipzen A."/>
            <person name="He G."/>
            <person name="Yan M."/>
            <person name="Ng V."/>
            <person name="Cullen D."/>
            <person name="Martin F."/>
            <person name="Rosso M.-N."/>
            <person name="Henrissat B."/>
            <person name="Hibbett D."/>
            <person name="Martinez A.T."/>
            <person name="Grigoriev I.V."/>
        </authorList>
    </citation>
    <scope>NUCLEOTIDE SEQUENCE</scope>
    <source>
        <strain evidence="1">AH 44721</strain>
    </source>
</reference>
<dbReference type="EMBL" id="JADNYJ010000287">
    <property type="protein sequence ID" value="KAF8871900.1"/>
    <property type="molecule type" value="Genomic_DNA"/>
</dbReference>
<feature type="non-terminal residue" evidence="1">
    <location>
        <position position="77"/>
    </location>
</feature>
<gene>
    <name evidence="1" type="ORF">CPB84DRAFT_1800289</name>
</gene>
<proteinExistence type="predicted"/>
<name>A0A9P5N7B5_GYMJU</name>
<evidence type="ECO:0000313" key="1">
    <source>
        <dbReference type="EMBL" id="KAF8871900.1"/>
    </source>
</evidence>
<accession>A0A9P5N7B5</accession>
<dbReference type="Proteomes" id="UP000724874">
    <property type="component" value="Unassembled WGS sequence"/>
</dbReference>
<evidence type="ECO:0000313" key="2">
    <source>
        <dbReference type="Proteomes" id="UP000724874"/>
    </source>
</evidence>
<organism evidence="1 2">
    <name type="scientific">Gymnopilus junonius</name>
    <name type="common">Spectacular rustgill mushroom</name>
    <name type="synonym">Gymnopilus spectabilis subsp. junonius</name>
    <dbReference type="NCBI Taxonomy" id="109634"/>
    <lineage>
        <taxon>Eukaryota</taxon>
        <taxon>Fungi</taxon>
        <taxon>Dikarya</taxon>
        <taxon>Basidiomycota</taxon>
        <taxon>Agaricomycotina</taxon>
        <taxon>Agaricomycetes</taxon>
        <taxon>Agaricomycetidae</taxon>
        <taxon>Agaricales</taxon>
        <taxon>Agaricineae</taxon>
        <taxon>Hymenogastraceae</taxon>
        <taxon>Gymnopilus</taxon>
    </lineage>
</organism>
<sequence length="77" mass="8562">MQSASCMQWFAAVCTICYSIPCENANLRGSEEDAFGSCVASQGLLLHTPVHRCTALSEIQIYWVYGRSQLDEWASLL</sequence>
<dbReference type="AlphaFoldDB" id="A0A9P5N7B5"/>
<protein>
    <submittedName>
        <fullName evidence="1">Uncharacterized protein</fullName>
    </submittedName>
</protein>
<comment type="caution">
    <text evidence="1">The sequence shown here is derived from an EMBL/GenBank/DDBJ whole genome shotgun (WGS) entry which is preliminary data.</text>
</comment>